<evidence type="ECO:0000256" key="3">
    <source>
        <dbReference type="SAM" id="Phobius"/>
    </source>
</evidence>
<dbReference type="GO" id="GO:1990573">
    <property type="term" value="P:potassium ion import across plasma membrane"/>
    <property type="evidence" value="ECO:0007669"/>
    <property type="project" value="TreeGrafter"/>
</dbReference>
<dbReference type="PANTHER" id="PTHR43294:SF21">
    <property type="entry name" value="CATION TRANSPORTING ATPASE"/>
    <property type="match status" value="1"/>
</dbReference>
<name>A0A3N4M2P0_9PEZI</name>
<dbReference type="SUPFAM" id="SSF81665">
    <property type="entry name" value="Calcium ATPase, transmembrane domain M"/>
    <property type="match status" value="1"/>
</dbReference>
<comment type="subcellular location">
    <subcellularLocation>
        <location evidence="1">Cell membrane</location>
        <topology evidence="1">Multi-pass membrane protein</topology>
    </subcellularLocation>
</comment>
<dbReference type="InterPro" id="IPR004014">
    <property type="entry name" value="ATPase_P-typ_cation-transptr_N"/>
</dbReference>
<organism evidence="5 6">
    <name type="scientific">Terfezia boudieri ATCC MYA-4762</name>
    <dbReference type="NCBI Taxonomy" id="1051890"/>
    <lineage>
        <taxon>Eukaryota</taxon>
        <taxon>Fungi</taxon>
        <taxon>Dikarya</taxon>
        <taxon>Ascomycota</taxon>
        <taxon>Pezizomycotina</taxon>
        <taxon>Pezizomycetes</taxon>
        <taxon>Pezizales</taxon>
        <taxon>Pezizaceae</taxon>
        <taxon>Terfezia</taxon>
    </lineage>
</organism>
<evidence type="ECO:0000259" key="4">
    <source>
        <dbReference type="SMART" id="SM00831"/>
    </source>
</evidence>
<dbReference type="GO" id="GO:0005391">
    <property type="term" value="F:P-type sodium:potassium-exchanging transporter activity"/>
    <property type="evidence" value="ECO:0007669"/>
    <property type="project" value="TreeGrafter"/>
</dbReference>
<dbReference type="GO" id="GO:0030007">
    <property type="term" value="P:intracellular potassium ion homeostasis"/>
    <property type="evidence" value="ECO:0007669"/>
    <property type="project" value="TreeGrafter"/>
</dbReference>
<accession>A0A3N4M2P0</accession>
<evidence type="ECO:0000256" key="2">
    <source>
        <dbReference type="ARBA" id="ARBA00022475"/>
    </source>
</evidence>
<keyword evidence="3" id="KW-0812">Transmembrane</keyword>
<dbReference type="OrthoDB" id="158672at2759"/>
<feature type="transmembrane region" description="Helical" evidence="3">
    <location>
        <begin position="90"/>
        <end position="113"/>
    </location>
</feature>
<dbReference type="Proteomes" id="UP000267821">
    <property type="component" value="Unassembled WGS sequence"/>
</dbReference>
<keyword evidence="6" id="KW-1185">Reference proteome</keyword>
<keyword evidence="3" id="KW-1133">Transmembrane helix</keyword>
<dbReference type="InParanoid" id="A0A3N4M2P0"/>
<dbReference type="GO" id="GO:1902600">
    <property type="term" value="P:proton transmembrane transport"/>
    <property type="evidence" value="ECO:0007669"/>
    <property type="project" value="TreeGrafter"/>
</dbReference>
<dbReference type="PANTHER" id="PTHR43294">
    <property type="entry name" value="SODIUM/POTASSIUM-TRANSPORTING ATPASE SUBUNIT ALPHA"/>
    <property type="match status" value="1"/>
</dbReference>
<dbReference type="EMBL" id="ML121527">
    <property type="protein sequence ID" value="RPB29434.1"/>
    <property type="molecule type" value="Genomic_DNA"/>
</dbReference>
<gene>
    <name evidence="5" type="ORF">L211DRAFT_864079</name>
</gene>
<keyword evidence="2" id="KW-1003">Cell membrane</keyword>
<dbReference type="AlphaFoldDB" id="A0A3N4M2P0"/>
<dbReference type="GO" id="GO:0036376">
    <property type="term" value="P:sodium ion export across plasma membrane"/>
    <property type="evidence" value="ECO:0007669"/>
    <property type="project" value="TreeGrafter"/>
</dbReference>
<feature type="domain" description="Cation-transporting P-type ATPase N-terminal" evidence="4">
    <location>
        <begin position="41"/>
        <end position="114"/>
    </location>
</feature>
<evidence type="ECO:0000256" key="1">
    <source>
        <dbReference type="ARBA" id="ARBA00004651"/>
    </source>
</evidence>
<evidence type="ECO:0000313" key="5">
    <source>
        <dbReference type="EMBL" id="RPB29434.1"/>
    </source>
</evidence>
<proteinExistence type="predicted"/>
<dbReference type="SMART" id="SM00831">
    <property type="entry name" value="Cation_ATPase_N"/>
    <property type="match status" value="1"/>
</dbReference>
<sequence length="136" mass="14975">RSIKLDLDEKGQIGKTGVEKDEIAEEGSWFTDSNPELSQLEWHKLTSSELYSRLDTNPSTGLTTLQVQTRLAQYGRNVPSAPPSTLLKRLFIYCFGGFGALLLVGGTLCILSRRPLGELQPSAANLALGVVLYWYS</sequence>
<dbReference type="Gene3D" id="1.20.1110.10">
    <property type="entry name" value="Calcium-transporting ATPase, transmembrane domain"/>
    <property type="match status" value="1"/>
</dbReference>
<dbReference type="Pfam" id="PF00690">
    <property type="entry name" value="Cation_ATPase_N"/>
    <property type="match status" value="1"/>
</dbReference>
<evidence type="ECO:0000313" key="6">
    <source>
        <dbReference type="Proteomes" id="UP000267821"/>
    </source>
</evidence>
<feature type="non-terminal residue" evidence="5">
    <location>
        <position position="1"/>
    </location>
</feature>
<dbReference type="STRING" id="1051890.A0A3N4M2P0"/>
<protein>
    <recommendedName>
        <fullName evidence="4">Cation-transporting P-type ATPase N-terminal domain-containing protein</fullName>
    </recommendedName>
</protein>
<dbReference type="GO" id="GO:0006883">
    <property type="term" value="P:intracellular sodium ion homeostasis"/>
    <property type="evidence" value="ECO:0007669"/>
    <property type="project" value="TreeGrafter"/>
</dbReference>
<reference evidence="5 6" key="1">
    <citation type="journal article" date="2018" name="Nat. Ecol. Evol.">
        <title>Pezizomycetes genomes reveal the molecular basis of ectomycorrhizal truffle lifestyle.</title>
        <authorList>
            <person name="Murat C."/>
            <person name="Payen T."/>
            <person name="Noel B."/>
            <person name="Kuo A."/>
            <person name="Morin E."/>
            <person name="Chen J."/>
            <person name="Kohler A."/>
            <person name="Krizsan K."/>
            <person name="Balestrini R."/>
            <person name="Da Silva C."/>
            <person name="Montanini B."/>
            <person name="Hainaut M."/>
            <person name="Levati E."/>
            <person name="Barry K.W."/>
            <person name="Belfiori B."/>
            <person name="Cichocki N."/>
            <person name="Clum A."/>
            <person name="Dockter R.B."/>
            <person name="Fauchery L."/>
            <person name="Guy J."/>
            <person name="Iotti M."/>
            <person name="Le Tacon F."/>
            <person name="Lindquist E.A."/>
            <person name="Lipzen A."/>
            <person name="Malagnac F."/>
            <person name="Mello A."/>
            <person name="Molinier V."/>
            <person name="Miyauchi S."/>
            <person name="Poulain J."/>
            <person name="Riccioni C."/>
            <person name="Rubini A."/>
            <person name="Sitrit Y."/>
            <person name="Splivallo R."/>
            <person name="Traeger S."/>
            <person name="Wang M."/>
            <person name="Zifcakova L."/>
            <person name="Wipf D."/>
            <person name="Zambonelli A."/>
            <person name="Paolocci F."/>
            <person name="Nowrousian M."/>
            <person name="Ottonello S."/>
            <person name="Baldrian P."/>
            <person name="Spatafora J.W."/>
            <person name="Henrissat B."/>
            <person name="Nagy L.G."/>
            <person name="Aury J.M."/>
            <person name="Wincker P."/>
            <person name="Grigoriev I.V."/>
            <person name="Bonfante P."/>
            <person name="Martin F.M."/>
        </authorList>
    </citation>
    <scope>NUCLEOTIDE SEQUENCE [LARGE SCALE GENOMIC DNA]</scope>
    <source>
        <strain evidence="5 6">ATCC MYA-4762</strain>
    </source>
</reference>
<dbReference type="Gene3D" id="2.70.150.10">
    <property type="entry name" value="Calcium-transporting ATPase, cytoplasmic transduction domain A"/>
    <property type="match status" value="1"/>
</dbReference>
<dbReference type="GO" id="GO:0005886">
    <property type="term" value="C:plasma membrane"/>
    <property type="evidence" value="ECO:0007669"/>
    <property type="project" value="UniProtKB-SubCell"/>
</dbReference>
<dbReference type="InterPro" id="IPR023298">
    <property type="entry name" value="ATPase_P-typ_TM_dom_sf"/>
</dbReference>
<dbReference type="InterPro" id="IPR050510">
    <property type="entry name" value="Cation_transp_ATPase_P-type"/>
</dbReference>
<keyword evidence="3" id="KW-0472">Membrane</keyword>